<dbReference type="EMBL" id="NIDN02000030">
    <property type="protein sequence ID" value="RLL99493.1"/>
    <property type="molecule type" value="Genomic_DNA"/>
</dbReference>
<dbReference type="GO" id="GO:0005524">
    <property type="term" value="F:ATP binding"/>
    <property type="evidence" value="ECO:0007669"/>
    <property type="project" value="UniProtKB-UniRule"/>
</dbReference>
<sequence length="1613" mass="175659">MDGQRQQAYIPAPPPPSATQPSQPHMFSLPPPPPPRHLPTQPQGVMPPPPPGPPPGPGYGASKLANPQLQQQNNLGWQHNWARQAHSQGFLPPPPPPPMVPTNQAYGRQTSLSVPTGDGPITSATYVPAGNTFGAGVGIPAFDAHTRPSYEAYGTMSGGDRLRGPVHHLYENSGGDVSAYKRDGTVPPTPLARILPSSLAFHDNAQDSVPPSVPAVSGATVQNQSQTGQANEPTKSPSHRQNNSNTLLGGMSPSEAALQWPLDRVLLWLAKNGFSKDWQETFKTLQIEGADFLDIGHGANGRGNFNKMHTEVFPQLAKECEASGTGWDKERELGEGKRMRRLIRQIHDGSSLDVGVPAQKRRESQAPSEGVPEASPKLSHEPQSAGPHSGTVENSPNLRAPQLAQPQRNSVQMRSVTMPVPTTHDITWSDFSQTDGISSRSDFSRTVLAGLGVDHRRQSPSLSSDNGNLPAPYRPYEDSPKSGSPATQHATLNQGLSSSSTGDLSVKYEHSRGNSSDSTMGRRYYESRKGQETVRPSPQEMSSRQWTGESSSSYPKEHRGLFNFLKKRSKAGDSTHPSPEEQYLESPTSPVNLRQNGPHLPYAKPSFNASDMSIGERPSSASMSDHERLAMRGKPAQKGKKWVFVTLDGWNFRLVDITDMDSVETLRGAICNNLGISDWTGAQIFLTEPGQREHEEPLNDTMLALCRRTKSDSVGSLKLFVRGTHLQPVPNNVSNFAGLGVSLPDKHTASPTHHVHRKPLDDEALSRISPHTQTVPASPQFATRQQQLKTPAAKLPARDASQPTVGTSPVDGDQQAGISPEPPTTDLMARHGEHKREVERKQKAYLSSKGPPQPRNDSYGETGYRRAGVIDFDERRVSPYEDKKADTLVPLRKPPSAPQESYTLTRINSLRKKDDRPRAPPAVQTHGLGAVLASMGRMTSAIGTPAPSVPTPTSAVSKQSNFGSFNSPTQGNTKSTPQSSPEKESLDNPSIPAEQHQTRSTTPEMPKPALQSRKSYGPEFDFEETEVSFQRSPGPQDDSDEDSDDGLFAIPLSNNKAPTKENDSSTGTSETQKRTEKPALTVNTETRLRKGLSVSFRSPSATRETFADANGDSGSRDGSSFLMAASPEDERPPPRRDSFARGDIWASRPPVEGVIDNLDDFFPDIDLDAPYLDGQGISPPSSPANRAPPENDLHKKESQPSSSYAGEINTDAGDTLGSAEPTLRPQGGDIVARRNINRAGGLTRGKSIREVAKGANQASRSRSIHTGNQKSGEILRRKSTKMFGAKIMQIRPKPGSRLSQLDPIPQNHTQSGIPQRQPTFRIIRGQLIGKGTYGRVYLGINADTGEVLAVKQVEINPRLAGQDTDRIKEMVAAMDQEIDTMQHLEHPNIVQYLGCERGEFSISIYLEYISGGSIGSCLRKHGKFEESVVKSLTRQTLSGLAYLHDQGILHRDLKADNILLDLDGTCKISDFGISKKTDDIYGNDSSMSMQGSVFWMAPEVIQSQGQGYSAKVDIWSLGCVVLEMFAGRRPWSKEEAIGAIFKLGSLSQAPPIPDDVSMTISPAALAFMYDCFTVDSSERPTAQTLLTRHPFCEEDPNYNFLDTELYAKIRHVL</sequence>
<dbReference type="InterPro" id="IPR008271">
    <property type="entry name" value="Ser/Thr_kinase_AS"/>
</dbReference>
<feature type="compositionally biased region" description="Basic and acidic residues" evidence="10">
    <location>
        <begin position="1189"/>
        <end position="1198"/>
    </location>
</feature>
<dbReference type="FunFam" id="1.10.510.10:FF:000182">
    <property type="entry name" value="MAP kinase kinase kinase mkh1"/>
    <property type="match status" value="1"/>
</dbReference>
<dbReference type="SUPFAM" id="SSF56112">
    <property type="entry name" value="Protein kinase-like (PK-like)"/>
    <property type="match status" value="1"/>
</dbReference>
<comment type="catalytic activity">
    <reaction evidence="7">
        <text>L-seryl-[protein] + ATP = O-phospho-L-seryl-[protein] + ADP + H(+)</text>
        <dbReference type="Rhea" id="RHEA:17989"/>
        <dbReference type="Rhea" id="RHEA-COMP:9863"/>
        <dbReference type="Rhea" id="RHEA-COMP:11604"/>
        <dbReference type="ChEBI" id="CHEBI:15378"/>
        <dbReference type="ChEBI" id="CHEBI:29999"/>
        <dbReference type="ChEBI" id="CHEBI:30616"/>
        <dbReference type="ChEBI" id="CHEBI:83421"/>
        <dbReference type="ChEBI" id="CHEBI:456216"/>
        <dbReference type="EC" id="2.7.11.24"/>
    </reaction>
    <physiologicalReaction direction="left-to-right" evidence="7">
        <dbReference type="Rhea" id="RHEA:17990"/>
    </physiologicalReaction>
</comment>
<gene>
    <name evidence="12" type="ORF">CFD26_104231</name>
</gene>
<evidence type="ECO:0000256" key="4">
    <source>
        <dbReference type="ARBA" id="ARBA00022777"/>
    </source>
</evidence>
<keyword evidence="3 9" id="KW-0547">Nucleotide-binding</keyword>
<evidence type="ECO:0000256" key="8">
    <source>
        <dbReference type="ARBA" id="ARBA00068103"/>
    </source>
</evidence>
<dbReference type="InterPro" id="IPR000719">
    <property type="entry name" value="Prot_kinase_dom"/>
</dbReference>
<keyword evidence="5 9" id="KW-0067">ATP-binding</keyword>
<dbReference type="SMART" id="SM00220">
    <property type="entry name" value="S_TKc"/>
    <property type="match status" value="1"/>
</dbReference>
<feature type="region of interest" description="Disordered" evidence="10">
    <location>
        <begin position="772"/>
        <end position="867"/>
    </location>
</feature>
<feature type="region of interest" description="Disordered" evidence="10">
    <location>
        <begin position="604"/>
        <end position="623"/>
    </location>
</feature>
<feature type="region of interest" description="Disordered" evidence="10">
    <location>
        <begin position="569"/>
        <end position="591"/>
    </location>
</feature>
<reference evidence="12 13" key="1">
    <citation type="submission" date="2018-08" db="EMBL/GenBank/DDBJ databases">
        <title>Draft genome sequences of two Aspergillus turcosus clinical strains isolated from bronchoalveolar lavage fluid: one azole-susceptible and the other azole-resistant.</title>
        <authorList>
            <person name="Parent-Michaud M."/>
            <person name="Dufresne P.J."/>
            <person name="Fournier E."/>
            <person name="Martineau C."/>
            <person name="Moreira S."/>
            <person name="Perkins V."/>
            <person name="De Repentigny L."/>
            <person name="Dufresne S.F."/>
        </authorList>
    </citation>
    <scope>NUCLEOTIDE SEQUENCE [LARGE SCALE GENOMIC DNA]</scope>
    <source>
        <strain evidence="12">HMR AF 1038</strain>
    </source>
</reference>
<evidence type="ECO:0000313" key="13">
    <source>
        <dbReference type="Proteomes" id="UP000215289"/>
    </source>
</evidence>
<feature type="compositionally biased region" description="Polar residues" evidence="10">
    <location>
        <begin position="772"/>
        <end position="789"/>
    </location>
</feature>
<evidence type="ECO:0000256" key="2">
    <source>
        <dbReference type="ARBA" id="ARBA00022679"/>
    </source>
</evidence>
<dbReference type="Pfam" id="PF00069">
    <property type="entry name" value="Pkinase"/>
    <property type="match status" value="1"/>
</dbReference>
<dbReference type="PROSITE" id="PS00108">
    <property type="entry name" value="PROTEIN_KINASE_ST"/>
    <property type="match status" value="1"/>
</dbReference>
<comment type="caution">
    <text evidence="12">The sequence shown here is derived from an EMBL/GenBank/DDBJ whole genome shotgun (WGS) entry which is preliminary data.</text>
</comment>
<feature type="binding site" evidence="9">
    <location>
        <position position="1351"/>
    </location>
    <ligand>
        <name>ATP</name>
        <dbReference type="ChEBI" id="CHEBI:30616"/>
    </ligand>
</feature>
<feature type="compositionally biased region" description="Low complexity" evidence="10">
    <location>
        <begin position="19"/>
        <end position="28"/>
    </location>
</feature>
<name>A0A229X0Q3_9EURO</name>
<protein>
    <recommendedName>
        <fullName evidence="8">Mitogen-activated protein kinase kinae kinase bck1</fullName>
        <ecNumber evidence="1">2.7.11.24</ecNumber>
    </recommendedName>
</protein>
<dbReference type="PROSITE" id="PS00107">
    <property type="entry name" value="PROTEIN_KINASE_ATP"/>
    <property type="match status" value="1"/>
</dbReference>
<dbReference type="Proteomes" id="UP000215289">
    <property type="component" value="Unassembled WGS sequence"/>
</dbReference>
<evidence type="ECO:0000256" key="9">
    <source>
        <dbReference type="PROSITE-ProRule" id="PRU10141"/>
    </source>
</evidence>
<feature type="compositionally biased region" description="Pro residues" evidence="10">
    <location>
        <begin position="45"/>
        <end position="57"/>
    </location>
</feature>
<organism evidence="12 13">
    <name type="scientific">Aspergillus turcosus</name>
    <dbReference type="NCBI Taxonomy" id="1245748"/>
    <lineage>
        <taxon>Eukaryota</taxon>
        <taxon>Fungi</taxon>
        <taxon>Dikarya</taxon>
        <taxon>Ascomycota</taxon>
        <taxon>Pezizomycotina</taxon>
        <taxon>Eurotiomycetes</taxon>
        <taxon>Eurotiomycetidae</taxon>
        <taxon>Eurotiales</taxon>
        <taxon>Aspergillaceae</taxon>
        <taxon>Aspergillus</taxon>
        <taxon>Aspergillus subgen. Fumigati</taxon>
    </lineage>
</organism>
<feature type="region of interest" description="Disordered" evidence="10">
    <location>
        <begin position="202"/>
        <end position="252"/>
    </location>
</feature>
<keyword evidence="13" id="KW-1185">Reference proteome</keyword>
<dbReference type="InterPro" id="IPR011009">
    <property type="entry name" value="Kinase-like_dom_sf"/>
</dbReference>
<feature type="compositionally biased region" description="Polar residues" evidence="10">
    <location>
        <begin position="219"/>
        <end position="247"/>
    </location>
</feature>
<dbReference type="GO" id="GO:0004707">
    <property type="term" value="F:MAP kinase activity"/>
    <property type="evidence" value="ECO:0007669"/>
    <property type="project" value="UniProtKB-EC"/>
</dbReference>
<evidence type="ECO:0000259" key="11">
    <source>
        <dbReference type="PROSITE" id="PS50011"/>
    </source>
</evidence>
<dbReference type="InterPro" id="IPR017441">
    <property type="entry name" value="Protein_kinase_ATP_BS"/>
</dbReference>
<evidence type="ECO:0000256" key="6">
    <source>
        <dbReference type="ARBA" id="ARBA00047919"/>
    </source>
</evidence>
<proteinExistence type="predicted"/>
<feature type="compositionally biased region" description="Acidic residues" evidence="10">
    <location>
        <begin position="1157"/>
        <end position="1167"/>
    </location>
</feature>
<evidence type="ECO:0000256" key="10">
    <source>
        <dbReference type="SAM" id="MobiDB-lite"/>
    </source>
</evidence>
<evidence type="ECO:0000256" key="7">
    <source>
        <dbReference type="ARBA" id="ARBA00048130"/>
    </source>
</evidence>
<feature type="compositionally biased region" description="Basic and acidic residues" evidence="10">
    <location>
        <begin position="523"/>
        <end position="532"/>
    </location>
</feature>
<feature type="compositionally biased region" description="Polar residues" evidence="10">
    <location>
        <begin position="534"/>
        <end position="554"/>
    </location>
</feature>
<evidence type="ECO:0000256" key="3">
    <source>
        <dbReference type="ARBA" id="ARBA00022741"/>
    </source>
</evidence>
<feature type="compositionally biased region" description="Polar residues" evidence="10">
    <location>
        <begin position="958"/>
        <end position="980"/>
    </location>
</feature>
<dbReference type="OrthoDB" id="266718at2759"/>
<evidence type="ECO:0000256" key="1">
    <source>
        <dbReference type="ARBA" id="ARBA00012411"/>
    </source>
</evidence>
<feature type="region of interest" description="Disordered" evidence="10">
    <location>
        <begin position="1"/>
        <end position="68"/>
    </location>
</feature>
<dbReference type="STRING" id="1245748.A0A229X0Q3"/>
<dbReference type="InterPro" id="IPR050538">
    <property type="entry name" value="MAP_kinase_kinase_kinase"/>
</dbReference>
<feature type="compositionally biased region" description="Basic and acidic residues" evidence="10">
    <location>
        <begin position="828"/>
        <end position="842"/>
    </location>
</feature>
<feature type="region of interest" description="Disordered" evidence="10">
    <location>
        <begin position="452"/>
        <end position="555"/>
    </location>
</feature>
<dbReference type="Gene3D" id="1.10.510.10">
    <property type="entry name" value="Transferase(Phosphotransferase) domain 1"/>
    <property type="match status" value="1"/>
</dbReference>
<feature type="compositionally biased region" description="Polar residues" evidence="10">
    <location>
        <begin position="481"/>
        <end position="503"/>
    </location>
</feature>
<keyword evidence="4" id="KW-0418">Kinase</keyword>
<evidence type="ECO:0000256" key="5">
    <source>
        <dbReference type="ARBA" id="ARBA00022840"/>
    </source>
</evidence>
<dbReference type="PROSITE" id="PS50011">
    <property type="entry name" value="PROTEIN_KINASE_DOM"/>
    <property type="match status" value="1"/>
</dbReference>
<feature type="domain" description="Protein kinase" evidence="11">
    <location>
        <begin position="1322"/>
        <end position="1592"/>
    </location>
</feature>
<keyword evidence="2" id="KW-0808">Transferase</keyword>
<feature type="region of interest" description="Disordered" evidence="10">
    <location>
        <begin position="939"/>
        <end position="1246"/>
    </location>
</feature>
<accession>A0A229X0Q3</accession>
<dbReference type="PANTHER" id="PTHR48016:SF48">
    <property type="entry name" value="SERINE_THREONINE-PROTEIN KINASE BCK1_SLK1_SSP31"/>
    <property type="match status" value="1"/>
</dbReference>
<dbReference type="EC" id="2.7.11.24" evidence="1"/>
<feature type="region of interest" description="Disordered" evidence="10">
    <location>
        <begin position="881"/>
        <end position="924"/>
    </location>
</feature>
<comment type="catalytic activity">
    <reaction evidence="6">
        <text>L-threonyl-[protein] + ATP = O-phospho-L-threonyl-[protein] + ADP + H(+)</text>
        <dbReference type="Rhea" id="RHEA:46608"/>
        <dbReference type="Rhea" id="RHEA-COMP:11060"/>
        <dbReference type="Rhea" id="RHEA-COMP:11605"/>
        <dbReference type="ChEBI" id="CHEBI:15378"/>
        <dbReference type="ChEBI" id="CHEBI:30013"/>
        <dbReference type="ChEBI" id="CHEBI:30616"/>
        <dbReference type="ChEBI" id="CHEBI:61977"/>
        <dbReference type="ChEBI" id="CHEBI:456216"/>
        <dbReference type="EC" id="2.7.11.24"/>
    </reaction>
    <physiologicalReaction direction="left-to-right" evidence="6">
        <dbReference type="Rhea" id="RHEA:46609"/>
    </physiologicalReaction>
</comment>
<feature type="compositionally biased region" description="Polar residues" evidence="10">
    <location>
        <begin position="898"/>
        <end position="908"/>
    </location>
</feature>
<dbReference type="PANTHER" id="PTHR48016">
    <property type="entry name" value="MAP KINASE KINASE KINASE SSK2-RELATED-RELATED"/>
    <property type="match status" value="1"/>
</dbReference>
<feature type="region of interest" description="Disordered" evidence="10">
    <location>
        <begin position="344"/>
        <end position="412"/>
    </location>
</feature>
<evidence type="ECO:0000313" key="12">
    <source>
        <dbReference type="EMBL" id="RLL99493.1"/>
    </source>
</evidence>
<feature type="compositionally biased region" description="Basic and acidic residues" evidence="10">
    <location>
        <begin position="1128"/>
        <end position="1140"/>
    </location>
</feature>
<dbReference type="CDD" id="cd06629">
    <property type="entry name" value="STKc_Bck1_like"/>
    <property type="match status" value="1"/>
</dbReference>